<gene>
    <name evidence="3" type="ORF">BGZ80_006630</name>
</gene>
<comment type="caution">
    <text evidence="3">The sequence shown here is derived from an EMBL/GenBank/DDBJ whole genome shotgun (WGS) entry which is preliminary data.</text>
</comment>
<dbReference type="InterPro" id="IPR038220">
    <property type="entry name" value="PHOX_C_sf"/>
</dbReference>
<dbReference type="SUPFAM" id="SSF52833">
    <property type="entry name" value="Thioredoxin-like"/>
    <property type="match status" value="1"/>
</dbReference>
<evidence type="ECO:0000313" key="4">
    <source>
        <dbReference type="Proteomes" id="UP000703661"/>
    </source>
</evidence>
<dbReference type="InterPro" id="IPR012941">
    <property type="entry name" value="Phe_hydrox_C_dim_dom"/>
</dbReference>
<dbReference type="InterPro" id="IPR036249">
    <property type="entry name" value="Thioredoxin-like_sf"/>
</dbReference>
<dbReference type="Pfam" id="PF07976">
    <property type="entry name" value="Phe_hydrox_dim"/>
    <property type="match status" value="1"/>
</dbReference>
<keyword evidence="1" id="KW-0560">Oxidoreductase</keyword>
<dbReference type="GO" id="GO:0016491">
    <property type="term" value="F:oxidoreductase activity"/>
    <property type="evidence" value="ECO:0007669"/>
    <property type="project" value="UniProtKB-KW"/>
</dbReference>
<proteinExistence type="predicted"/>
<accession>A0A9P6MH29</accession>
<organism evidence="3 4">
    <name type="scientific">Entomortierella chlamydospora</name>
    <dbReference type="NCBI Taxonomy" id="101097"/>
    <lineage>
        <taxon>Eukaryota</taxon>
        <taxon>Fungi</taxon>
        <taxon>Fungi incertae sedis</taxon>
        <taxon>Mucoromycota</taxon>
        <taxon>Mortierellomycotina</taxon>
        <taxon>Mortierellomycetes</taxon>
        <taxon>Mortierellales</taxon>
        <taxon>Mortierellaceae</taxon>
        <taxon>Entomortierella</taxon>
    </lineage>
</organism>
<dbReference type="EMBL" id="JAAAID010003280">
    <property type="protein sequence ID" value="KAF9999166.1"/>
    <property type="molecule type" value="Genomic_DNA"/>
</dbReference>
<keyword evidence="4" id="KW-1185">Reference proteome</keyword>
<dbReference type="AlphaFoldDB" id="A0A9P6MH29"/>
<sequence>MLSNDTTSTTSCSISKSTEDYLATWKIKWLTTSSLSSASPQGILFMVYTISRTPVDTEAISRLDAKRFGEGELYLDEQGILHQKYGVAVRRGQGSIVVLRPDSHIGYRVQGANKYAWEDVNGYFKSILARATESKLRGSDIIISETVVKNIRIVYVIKRIHLDYWIKTKTLLSLCSHTRLLDGEGVS</sequence>
<dbReference type="Gene3D" id="3.40.30.20">
    <property type="match status" value="1"/>
</dbReference>
<dbReference type="Proteomes" id="UP000703661">
    <property type="component" value="Unassembled WGS sequence"/>
</dbReference>
<name>A0A9P6MH29_9FUNG</name>
<evidence type="ECO:0000313" key="3">
    <source>
        <dbReference type="EMBL" id="KAF9999166.1"/>
    </source>
</evidence>
<evidence type="ECO:0000256" key="1">
    <source>
        <dbReference type="ARBA" id="ARBA00023002"/>
    </source>
</evidence>
<evidence type="ECO:0000259" key="2">
    <source>
        <dbReference type="Pfam" id="PF07976"/>
    </source>
</evidence>
<reference evidence="3" key="1">
    <citation type="journal article" date="2020" name="Fungal Divers.">
        <title>Resolving the Mortierellaceae phylogeny through synthesis of multi-gene phylogenetics and phylogenomics.</title>
        <authorList>
            <person name="Vandepol N."/>
            <person name="Liber J."/>
            <person name="Desiro A."/>
            <person name="Na H."/>
            <person name="Kennedy M."/>
            <person name="Barry K."/>
            <person name="Grigoriev I.V."/>
            <person name="Miller A.N."/>
            <person name="O'Donnell K."/>
            <person name="Stajich J.E."/>
            <person name="Bonito G."/>
        </authorList>
    </citation>
    <scope>NUCLEOTIDE SEQUENCE</scope>
    <source>
        <strain evidence="3">NRRL 2769</strain>
    </source>
</reference>
<feature type="domain" description="Phenol hydroxylase-like C-terminal dimerisation" evidence="2">
    <location>
        <begin position="68"/>
        <end position="130"/>
    </location>
</feature>
<dbReference type="OrthoDB" id="1716816at2759"/>
<protein>
    <recommendedName>
        <fullName evidence="2">Phenol hydroxylase-like C-terminal dimerisation domain-containing protein</fullName>
    </recommendedName>
</protein>